<feature type="compositionally biased region" description="Basic and acidic residues" evidence="1">
    <location>
        <begin position="1"/>
        <end position="33"/>
    </location>
</feature>
<reference evidence="2" key="1">
    <citation type="submission" date="2021-03" db="EMBL/GenBank/DDBJ databases">
        <authorList>
            <person name="Bekaert M."/>
        </authorList>
    </citation>
    <scope>NUCLEOTIDE SEQUENCE</scope>
</reference>
<sequence>MAFDGHNTKKPMDAKTDFDKDNLEEGCEKKSPDDSETLSDDNSCSSPKKEKKVDNIGKVRPRKYIQRHNRNKILPKKAVIDKDLIDYFAVSEKQDFSYHSDNENSTDYDSSKLENPGVAQENFNDNLHALEETCYDQINTELDSRKLSNEKASEIVEDGICSGLVEEDESGDDLISDEKWHDLMMIEEEQEDSYDLTEQGNDQITNSRETLKSNDSIYPGHNMTVHDSIVLILLNTICHSVSGAQLADLLTLISVHCLQSHVGLQKSTADILQDMIFPSNATPLTHPMTKYVTDELTRPFRYILTAPLTDTLTVPMTHSETHTVTVPMTQTETLPFTVTVPKTHTVTQTVPKTHTVTVHMTQTEKLPFTVTVPKTHTETLPFTVTVPKTHTVTQTVP</sequence>
<evidence type="ECO:0000256" key="1">
    <source>
        <dbReference type="SAM" id="MobiDB-lite"/>
    </source>
</evidence>
<dbReference type="Proteomes" id="UP000683360">
    <property type="component" value="Unassembled WGS sequence"/>
</dbReference>
<feature type="compositionally biased region" description="Basic residues" evidence="1">
    <location>
        <begin position="59"/>
        <end position="70"/>
    </location>
</feature>
<evidence type="ECO:0000313" key="2">
    <source>
        <dbReference type="EMBL" id="CAG2216972.1"/>
    </source>
</evidence>
<comment type="caution">
    <text evidence="2">The sequence shown here is derived from an EMBL/GenBank/DDBJ whole genome shotgun (WGS) entry which is preliminary data.</text>
</comment>
<evidence type="ECO:0000313" key="3">
    <source>
        <dbReference type="Proteomes" id="UP000683360"/>
    </source>
</evidence>
<keyword evidence="3" id="KW-1185">Reference proteome</keyword>
<feature type="region of interest" description="Disordered" evidence="1">
    <location>
        <begin position="1"/>
        <end position="70"/>
    </location>
</feature>
<organism evidence="2 3">
    <name type="scientific">Mytilus edulis</name>
    <name type="common">Blue mussel</name>
    <dbReference type="NCBI Taxonomy" id="6550"/>
    <lineage>
        <taxon>Eukaryota</taxon>
        <taxon>Metazoa</taxon>
        <taxon>Spiralia</taxon>
        <taxon>Lophotrochozoa</taxon>
        <taxon>Mollusca</taxon>
        <taxon>Bivalvia</taxon>
        <taxon>Autobranchia</taxon>
        <taxon>Pteriomorphia</taxon>
        <taxon>Mytilida</taxon>
        <taxon>Mytiloidea</taxon>
        <taxon>Mytilidae</taxon>
        <taxon>Mytilinae</taxon>
        <taxon>Mytilus</taxon>
    </lineage>
</organism>
<feature type="compositionally biased region" description="Basic and acidic residues" evidence="1">
    <location>
        <begin position="47"/>
        <end position="57"/>
    </location>
</feature>
<dbReference type="EMBL" id="CAJPWZ010001499">
    <property type="protein sequence ID" value="CAG2216972.1"/>
    <property type="molecule type" value="Genomic_DNA"/>
</dbReference>
<protein>
    <submittedName>
        <fullName evidence="2">Uncharacterized protein</fullName>
    </submittedName>
</protein>
<gene>
    <name evidence="2" type="ORF">MEDL_30676</name>
</gene>
<dbReference type="AlphaFoldDB" id="A0A8S3SJ80"/>
<name>A0A8S3SJ80_MYTED</name>
<dbReference type="OrthoDB" id="10500900at2759"/>
<proteinExistence type="predicted"/>
<accession>A0A8S3SJ80</accession>